<keyword evidence="6" id="KW-0816">Tricarboxylic acid cycle</keyword>
<sequence>MTAATTPTPSSKQKTFRVRIKRQESQGTDPHWHTFDVPYRPNLNIISVLQEIAARPVTAAGEQVRPPVWEANCLEEVCGACTMIINGHVRQSCSTLLDDVLGDDNTLTLEPMTKFPVVRDLAVDRQRMFNALKKIKAWVPIDGTHSLGAGPMESPEQQEMRYALSRCMTCGCCLEACPQYTKDNDFIGPAAIGQTLLFNLHETGKKAAGDRLNVMMEPGGITDCGNAQNCVKVCPKEVPLTEAIAHVGRQTTVHAVKKFFTGK</sequence>
<evidence type="ECO:0000256" key="1">
    <source>
        <dbReference type="ARBA" id="ARBA00001927"/>
    </source>
</evidence>
<evidence type="ECO:0000256" key="6">
    <source>
        <dbReference type="ARBA" id="ARBA00022532"/>
    </source>
</evidence>
<dbReference type="EC" id="1.3.5.1" evidence="4"/>
<dbReference type="EMBL" id="JBGUBD010000003">
    <property type="protein sequence ID" value="MFA9477837.1"/>
    <property type="molecule type" value="Genomic_DNA"/>
</dbReference>
<dbReference type="InterPro" id="IPR012675">
    <property type="entry name" value="Beta-grasp_dom_sf"/>
</dbReference>
<dbReference type="PANTHER" id="PTHR11921">
    <property type="entry name" value="SUCCINATE DEHYDROGENASE IRON-SULFUR PROTEIN"/>
    <property type="match status" value="1"/>
</dbReference>
<dbReference type="InterPro" id="IPR050573">
    <property type="entry name" value="SDH/FRD_Iron-Sulfur"/>
</dbReference>
<proteinExistence type="inferred from homology"/>
<dbReference type="InterPro" id="IPR017900">
    <property type="entry name" value="4Fe4S_Fe_S_CS"/>
</dbReference>
<dbReference type="Gene3D" id="3.10.20.30">
    <property type="match status" value="1"/>
</dbReference>
<evidence type="ECO:0000256" key="10">
    <source>
        <dbReference type="ARBA" id="ARBA00023004"/>
    </source>
</evidence>
<dbReference type="InterPro" id="IPR036010">
    <property type="entry name" value="2Fe-2S_ferredoxin-like_sf"/>
</dbReference>
<dbReference type="Pfam" id="PF13085">
    <property type="entry name" value="Fer2_3"/>
    <property type="match status" value="1"/>
</dbReference>
<keyword evidence="9" id="KW-0560">Oxidoreductase</keyword>
<evidence type="ECO:0000256" key="4">
    <source>
        <dbReference type="ARBA" id="ARBA00012792"/>
    </source>
</evidence>
<dbReference type="SUPFAM" id="SSF46548">
    <property type="entry name" value="alpha-helical ferredoxin"/>
    <property type="match status" value="1"/>
</dbReference>
<protein>
    <recommendedName>
        <fullName evidence="4">succinate dehydrogenase</fullName>
        <ecNumber evidence="4">1.3.5.1</ecNumber>
    </recommendedName>
</protein>
<comment type="caution">
    <text evidence="15">The sequence shown here is derived from an EMBL/GenBank/DDBJ whole genome shotgun (WGS) entry which is preliminary data.</text>
</comment>
<evidence type="ECO:0000256" key="8">
    <source>
        <dbReference type="ARBA" id="ARBA00022723"/>
    </source>
</evidence>
<keyword evidence="8" id="KW-0479">Metal-binding</keyword>
<dbReference type="Gene3D" id="1.10.1060.10">
    <property type="entry name" value="Alpha-helical ferredoxin"/>
    <property type="match status" value="1"/>
</dbReference>
<evidence type="ECO:0000256" key="3">
    <source>
        <dbReference type="ARBA" id="ARBA00009433"/>
    </source>
</evidence>
<dbReference type="RefSeq" id="WP_425344762.1">
    <property type="nucleotide sequence ID" value="NZ_JBGUBD010000003.1"/>
</dbReference>
<dbReference type="Proteomes" id="UP001575105">
    <property type="component" value="Unassembled WGS sequence"/>
</dbReference>
<dbReference type="InterPro" id="IPR025192">
    <property type="entry name" value="Succ_DH/fum_Rdtase_N"/>
</dbReference>
<keyword evidence="12" id="KW-0003">3Fe-4S</keyword>
<name>A0ABV4U4S6_9BACT</name>
<dbReference type="PROSITE" id="PS00198">
    <property type="entry name" value="4FE4S_FER_1"/>
    <property type="match status" value="1"/>
</dbReference>
<evidence type="ECO:0000256" key="13">
    <source>
        <dbReference type="ARBA" id="ARBA00034078"/>
    </source>
</evidence>
<dbReference type="SUPFAM" id="SSF54292">
    <property type="entry name" value="2Fe-2S ferredoxin-like"/>
    <property type="match status" value="1"/>
</dbReference>
<evidence type="ECO:0000256" key="7">
    <source>
        <dbReference type="ARBA" id="ARBA00022714"/>
    </source>
</evidence>
<evidence type="ECO:0000256" key="9">
    <source>
        <dbReference type="ARBA" id="ARBA00023002"/>
    </source>
</evidence>
<evidence type="ECO:0000259" key="14">
    <source>
        <dbReference type="PROSITE" id="PS51379"/>
    </source>
</evidence>
<keyword evidence="10" id="KW-0408">Iron</keyword>
<dbReference type="InterPro" id="IPR017896">
    <property type="entry name" value="4Fe4S_Fe-S-bd"/>
</dbReference>
<dbReference type="NCBIfam" id="NF006391">
    <property type="entry name" value="PRK08640.1"/>
    <property type="match status" value="1"/>
</dbReference>
<dbReference type="Pfam" id="PF13183">
    <property type="entry name" value="Fer4_8"/>
    <property type="match status" value="1"/>
</dbReference>
<evidence type="ECO:0000256" key="12">
    <source>
        <dbReference type="ARBA" id="ARBA00023291"/>
    </source>
</evidence>
<keyword evidence="7" id="KW-0001">2Fe-2S</keyword>
<evidence type="ECO:0000313" key="15">
    <source>
        <dbReference type="EMBL" id="MFA9477837.1"/>
    </source>
</evidence>
<keyword evidence="5" id="KW-0004">4Fe-4S</keyword>
<evidence type="ECO:0000256" key="5">
    <source>
        <dbReference type="ARBA" id="ARBA00022485"/>
    </source>
</evidence>
<comment type="similarity">
    <text evidence="3">Belongs to the succinate dehydrogenase/fumarate reductase iron-sulfur protein family.</text>
</comment>
<comment type="cofactor">
    <cofactor evidence="13">
        <name>[2Fe-2S] cluster</name>
        <dbReference type="ChEBI" id="CHEBI:190135"/>
    </cofactor>
</comment>
<accession>A0ABV4U4S6</accession>
<comment type="cofactor">
    <cofactor evidence="2">
        <name>[4Fe-4S] cluster</name>
        <dbReference type="ChEBI" id="CHEBI:49883"/>
    </cofactor>
</comment>
<feature type="domain" description="4Fe-4S ferredoxin-type" evidence="14">
    <location>
        <begin position="158"/>
        <end position="187"/>
    </location>
</feature>
<evidence type="ECO:0000313" key="16">
    <source>
        <dbReference type="Proteomes" id="UP001575105"/>
    </source>
</evidence>
<gene>
    <name evidence="15" type="primary">sdhB</name>
    <name evidence="15" type="ORF">ACERK3_05955</name>
</gene>
<comment type="cofactor">
    <cofactor evidence="1">
        <name>[3Fe-4S] cluster</name>
        <dbReference type="ChEBI" id="CHEBI:21137"/>
    </cofactor>
</comment>
<organism evidence="15 16">
    <name type="scientific">Natronomicrosphaera hydrolytica</name>
    <dbReference type="NCBI Taxonomy" id="3242702"/>
    <lineage>
        <taxon>Bacteria</taxon>
        <taxon>Pseudomonadati</taxon>
        <taxon>Planctomycetota</taxon>
        <taxon>Phycisphaerae</taxon>
        <taxon>Phycisphaerales</taxon>
        <taxon>Phycisphaeraceae</taxon>
        <taxon>Natronomicrosphaera</taxon>
    </lineage>
</organism>
<dbReference type="InterPro" id="IPR004489">
    <property type="entry name" value="Succ_DH/fum_Rdtase_Fe-S"/>
</dbReference>
<evidence type="ECO:0000256" key="11">
    <source>
        <dbReference type="ARBA" id="ARBA00023014"/>
    </source>
</evidence>
<evidence type="ECO:0000256" key="2">
    <source>
        <dbReference type="ARBA" id="ARBA00001966"/>
    </source>
</evidence>
<keyword evidence="16" id="KW-1185">Reference proteome</keyword>
<dbReference type="InterPro" id="IPR009051">
    <property type="entry name" value="Helical_ferredxn"/>
</dbReference>
<reference evidence="15 16" key="1">
    <citation type="submission" date="2024-08" db="EMBL/GenBank/DDBJ databases">
        <title>Whole-genome sequencing of halo(alkali)philic microorganisms from hypersaline lakes.</title>
        <authorList>
            <person name="Sorokin D.Y."/>
            <person name="Merkel A.Y."/>
            <person name="Messina E."/>
            <person name="Yakimov M."/>
        </authorList>
    </citation>
    <scope>NUCLEOTIDE SEQUENCE [LARGE SCALE GENOMIC DNA]</scope>
    <source>
        <strain evidence="15 16">AB-hyl4</strain>
    </source>
</reference>
<dbReference type="PROSITE" id="PS51379">
    <property type="entry name" value="4FE4S_FER_2"/>
    <property type="match status" value="1"/>
</dbReference>
<dbReference type="PANTHER" id="PTHR11921:SF29">
    <property type="entry name" value="SUCCINATE DEHYDROGENASE [UBIQUINONE] IRON-SULFUR SUBUNIT, MITOCHONDRIAL"/>
    <property type="match status" value="1"/>
</dbReference>
<dbReference type="NCBIfam" id="TIGR00384">
    <property type="entry name" value="dhsB"/>
    <property type="match status" value="1"/>
</dbReference>
<keyword evidence="11" id="KW-0411">Iron-sulfur</keyword>